<dbReference type="EC" id="2.3.1.30" evidence="6"/>
<keyword evidence="4 6" id="KW-0012">Acyltransferase</keyword>
<sequence>MPTLLRLILSDARAKAAWCYERDDWQGVVKAFLTDGTPAMVWYRLMQAARRWRLAPLEMVFNRLNTAFCGCVIGRGAEFGEGFVLVHSHGVVINGTVRGGRNVRVEHQVTIGAEKRQSPVLGDDVFIGAGAKVIGPIRIGDGAKVGANAVVVHDVPTGATVVGIPARVIRRPQPSPDAAPAEPAGPTPAAPPVGAFP</sequence>
<gene>
    <name evidence="6" type="primary">cysE_2</name>
    <name evidence="6" type="ORF">ETAA1_61770</name>
</gene>
<dbReference type="InterPro" id="IPR045304">
    <property type="entry name" value="LbH_SAT"/>
</dbReference>
<dbReference type="InterPro" id="IPR018357">
    <property type="entry name" value="Hexapep_transf_CS"/>
</dbReference>
<keyword evidence="3" id="KW-0677">Repeat</keyword>
<dbReference type="InterPro" id="IPR011004">
    <property type="entry name" value="Trimer_LpxA-like_sf"/>
</dbReference>
<accession>A0A517Y2X2</accession>
<name>A0A517Y2X2_9BACT</name>
<evidence type="ECO:0000256" key="1">
    <source>
        <dbReference type="ARBA" id="ARBA00007274"/>
    </source>
</evidence>
<dbReference type="SUPFAM" id="SSF51161">
    <property type="entry name" value="Trimeric LpxA-like enzymes"/>
    <property type="match status" value="1"/>
</dbReference>
<evidence type="ECO:0000256" key="5">
    <source>
        <dbReference type="SAM" id="MobiDB-lite"/>
    </source>
</evidence>
<dbReference type="KEGG" id="uli:ETAA1_61770"/>
<feature type="compositionally biased region" description="Pro residues" evidence="5">
    <location>
        <begin position="173"/>
        <end position="191"/>
    </location>
</feature>
<dbReference type="InterPro" id="IPR001451">
    <property type="entry name" value="Hexapep"/>
</dbReference>
<dbReference type="GO" id="GO:0009001">
    <property type="term" value="F:serine O-acetyltransferase activity"/>
    <property type="evidence" value="ECO:0007669"/>
    <property type="project" value="UniProtKB-EC"/>
</dbReference>
<dbReference type="Pfam" id="PF00132">
    <property type="entry name" value="Hexapep"/>
    <property type="match status" value="1"/>
</dbReference>
<dbReference type="Gene3D" id="2.160.10.10">
    <property type="entry name" value="Hexapeptide repeat proteins"/>
    <property type="match status" value="1"/>
</dbReference>
<dbReference type="EMBL" id="CP036273">
    <property type="protein sequence ID" value="QDU24163.1"/>
    <property type="molecule type" value="Genomic_DNA"/>
</dbReference>
<keyword evidence="2 6" id="KW-0808">Transferase</keyword>
<dbReference type="PROSITE" id="PS00101">
    <property type="entry name" value="HEXAPEP_TRANSFERASES"/>
    <property type="match status" value="1"/>
</dbReference>
<dbReference type="OrthoDB" id="7545269at2"/>
<protein>
    <submittedName>
        <fullName evidence="6">Serine acetyltransferase</fullName>
        <ecNumber evidence="6">2.3.1.30</ecNumber>
    </submittedName>
</protein>
<proteinExistence type="inferred from homology"/>
<evidence type="ECO:0000256" key="2">
    <source>
        <dbReference type="ARBA" id="ARBA00022679"/>
    </source>
</evidence>
<dbReference type="RefSeq" id="WP_145244348.1">
    <property type="nucleotide sequence ID" value="NZ_CP036273.1"/>
</dbReference>
<evidence type="ECO:0000313" key="7">
    <source>
        <dbReference type="Proteomes" id="UP000319576"/>
    </source>
</evidence>
<dbReference type="CDD" id="cd03354">
    <property type="entry name" value="LbH_SAT"/>
    <property type="match status" value="1"/>
</dbReference>
<feature type="region of interest" description="Disordered" evidence="5">
    <location>
        <begin position="170"/>
        <end position="197"/>
    </location>
</feature>
<evidence type="ECO:0000256" key="3">
    <source>
        <dbReference type="ARBA" id="ARBA00022737"/>
    </source>
</evidence>
<dbReference type="Proteomes" id="UP000319576">
    <property type="component" value="Chromosome"/>
</dbReference>
<organism evidence="6 7">
    <name type="scientific">Urbifossiella limnaea</name>
    <dbReference type="NCBI Taxonomy" id="2528023"/>
    <lineage>
        <taxon>Bacteria</taxon>
        <taxon>Pseudomonadati</taxon>
        <taxon>Planctomycetota</taxon>
        <taxon>Planctomycetia</taxon>
        <taxon>Gemmatales</taxon>
        <taxon>Gemmataceae</taxon>
        <taxon>Urbifossiella</taxon>
    </lineage>
</organism>
<evidence type="ECO:0000256" key="4">
    <source>
        <dbReference type="ARBA" id="ARBA00023315"/>
    </source>
</evidence>
<reference evidence="6 7" key="1">
    <citation type="submission" date="2019-02" db="EMBL/GenBank/DDBJ databases">
        <title>Deep-cultivation of Planctomycetes and their phenomic and genomic characterization uncovers novel biology.</title>
        <authorList>
            <person name="Wiegand S."/>
            <person name="Jogler M."/>
            <person name="Boedeker C."/>
            <person name="Pinto D."/>
            <person name="Vollmers J."/>
            <person name="Rivas-Marin E."/>
            <person name="Kohn T."/>
            <person name="Peeters S.H."/>
            <person name="Heuer A."/>
            <person name="Rast P."/>
            <person name="Oberbeckmann S."/>
            <person name="Bunk B."/>
            <person name="Jeske O."/>
            <person name="Meyerdierks A."/>
            <person name="Storesund J.E."/>
            <person name="Kallscheuer N."/>
            <person name="Luecker S."/>
            <person name="Lage O.M."/>
            <person name="Pohl T."/>
            <person name="Merkel B.J."/>
            <person name="Hornburger P."/>
            <person name="Mueller R.-W."/>
            <person name="Bruemmer F."/>
            <person name="Labrenz M."/>
            <person name="Spormann A.M."/>
            <person name="Op den Camp H."/>
            <person name="Overmann J."/>
            <person name="Amann R."/>
            <person name="Jetten M.S.M."/>
            <person name="Mascher T."/>
            <person name="Medema M.H."/>
            <person name="Devos D.P."/>
            <person name="Kaster A.-K."/>
            <person name="Ovreas L."/>
            <person name="Rohde M."/>
            <person name="Galperin M.Y."/>
            <person name="Jogler C."/>
        </authorList>
    </citation>
    <scope>NUCLEOTIDE SEQUENCE [LARGE SCALE GENOMIC DNA]</scope>
    <source>
        <strain evidence="6 7">ETA_A1</strain>
    </source>
</reference>
<keyword evidence="7" id="KW-1185">Reference proteome</keyword>
<dbReference type="AlphaFoldDB" id="A0A517Y2X2"/>
<comment type="similarity">
    <text evidence="1">Belongs to the transferase hexapeptide repeat family.</text>
</comment>
<dbReference type="PANTHER" id="PTHR42811">
    <property type="entry name" value="SERINE ACETYLTRANSFERASE"/>
    <property type="match status" value="1"/>
</dbReference>
<evidence type="ECO:0000313" key="6">
    <source>
        <dbReference type="EMBL" id="QDU24163.1"/>
    </source>
</evidence>